<keyword evidence="2" id="KW-1003">Cell membrane</keyword>
<dbReference type="AlphaFoldDB" id="A0A9P0ZTU1"/>
<gene>
    <name evidence="4" type="ORF">CEURO_LOCUS20541</name>
</gene>
<dbReference type="OrthoDB" id="1936432at2759"/>
<dbReference type="InterPro" id="IPR011009">
    <property type="entry name" value="Kinase-like_dom_sf"/>
</dbReference>
<name>A0A9P0ZTU1_CUSEU</name>
<dbReference type="Gene3D" id="1.10.510.10">
    <property type="entry name" value="Transferase(Phosphotransferase) domain 1"/>
    <property type="match status" value="1"/>
</dbReference>
<organism evidence="4 5">
    <name type="scientific">Cuscuta europaea</name>
    <name type="common">European dodder</name>
    <dbReference type="NCBI Taxonomy" id="41803"/>
    <lineage>
        <taxon>Eukaryota</taxon>
        <taxon>Viridiplantae</taxon>
        <taxon>Streptophyta</taxon>
        <taxon>Embryophyta</taxon>
        <taxon>Tracheophyta</taxon>
        <taxon>Spermatophyta</taxon>
        <taxon>Magnoliopsida</taxon>
        <taxon>eudicotyledons</taxon>
        <taxon>Gunneridae</taxon>
        <taxon>Pentapetalae</taxon>
        <taxon>asterids</taxon>
        <taxon>lamiids</taxon>
        <taxon>Solanales</taxon>
        <taxon>Convolvulaceae</taxon>
        <taxon>Cuscuteae</taxon>
        <taxon>Cuscuta</taxon>
        <taxon>Cuscuta subgen. Cuscuta</taxon>
    </lineage>
</organism>
<comment type="caution">
    <text evidence="4">The sequence shown here is derived from an EMBL/GenBank/DDBJ whole genome shotgun (WGS) entry which is preliminary data.</text>
</comment>
<evidence type="ECO:0000256" key="1">
    <source>
        <dbReference type="ARBA" id="ARBA00004236"/>
    </source>
</evidence>
<dbReference type="InterPro" id="IPR050823">
    <property type="entry name" value="Plant_Ser_Thr_Prot_Kinase"/>
</dbReference>
<dbReference type="SUPFAM" id="SSF56112">
    <property type="entry name" value="Protein kinase-like (PK-like)"/>
    <property type="match status" value="1"/>
</dbReference>
<dbReference type="Pfam" id="PF07714">
    <property type="entry name" value="PK_Tyr_Ser-Thr"/>
    <property type="match status" value="1"/>
</dbReference>
<comment type="subcellular location">
    <subcellularLocation>
        <location evidence="1">Cell membrane</location>
    </subcellularLocation>
</comment>
<evidence type="ECO:0000256" key="2">
    <source>
        <dbReference type="ARBA" id="ARBA00022475"/>
    </source>
</evidence>
<reference evidence="4" key="1">
    <citation type="submission" date="2022-07" db="EMBL/GenBank/DDBJ databases">
        <authorList>
            <person name="Macas J."/>
            <person name="Novak P."/>
            <person name="Neumann P."/>
        </authorList>
    </citation>
    <scope>NUCLEOTIDE SEQUENCE</scope>
</reference>
<proteinExistence type="predicted"/>
<dbReference type="GO" id="GO:0004672">
    <property type="term" value="F:protein kinase activity"/>
    <property type="evidence" value="ECO:0007669"/>
    <property type="project" value="InterPro"/>
</dbReference>
<keyword evidence="2" id="KW-0472">Membrane</keyword>
<accession>A0A9P0ZTU1</accession>
<dbReference type="Gene3D" id="3.30.200.20">
    <property type="entry name" value="Phosphorylase Kinase, domain 1"/>
    <property type="match status" value="1"/>
</dbReference>
<sequence length="168" mass="19685">MFLGKFSHPNLVKLLGYCWENKQFLLVYEYMQKGSLESHLFRSHLYVKSDVYGFGVVLLEIIIGMRVLDPSRPSHQCDLVNWAKPLLPDKNKLRNLMDPRLEHGYPFQAASQVAELIIRCLDPQCKLRPDMEQVLGKLKEISKLEMTPKDLKAQTKYLKDAQRRRRLQ</sequence>
<keyword evidence="5" id="KW-1185">Reference proteome</keyword>
<feature type="domain" description="Serine-threonine/tyrosine-protein kinase catalytic" evidence="3">
    <location>
        <begin position="3"/>
        <end position="42"/>
    </location>
</feature>
<protein>
    <recommendedName>
        <fullName evidence="3">Serine-threonine/tyrosine-protein kinase catalytic domain-containing protein</fullName>
    </recommendedName>
</protein>
<dbReference type="Proteomes" id="UP001152484">
    <property type="component" value="Unassembled WGS sequence"/>
</dbReference>
<dbReference type="InterPro" id="IPR001245">
    <property type="entry name" value="Ser-Thr/Tyr_kinase_cat_dom"/>
</dbReference>
<evidence type="ECO:0000313" key="5">
    <source>
        <dbReference type="Proteomes" id="UP001152484"/>
    </source>
</evidence>
<dbReference type="EMBL" id="CAMAPE010000065">
    <property type="protein sequence ID" value="CAH9114815.1"/>
    <property type="molecule type" value="Genomic_DNA"/>
</dbReference>
<dbReference type="GO" id="GO:0005886">
    <property type="term" value="C:plasma membrane"/>
    <property type="evidence" value="ECO:0007669"/>
    <property type="project" value="UniProtKB-SubCell"/>
</dbReference>
<dbReference type="PANTHER" id="PTHR45621">
    <property type="entry name" value="OS01G0588500 PROTEIN-RELATED"/>
    <property type="match status" value="1"/>
</dbReference>
<evidence type="ECO:0000259" key="3">
    <source>
        <dbReference type="Pfam" id="PF07714"/>
    </source>
</evidence>
<evidence type="ECO:0000313" key="4">
    <source>
        <dbReference type="EMBL" id="CAH9114815.1"/>
    </source>
</evidence>